<dbReference type="InterPro" id="IPR036390">
    <property type="entry name" value="WH_DNA-bd_sf"/>
</dbReference>
<organism evidence="5 6">
    <name type="scientific">Paenibacillus sepulcri</name>
    <dbReference type="NCBI Taxonomy" id="359917"/>
    <lineage>
        <taxon>Bacteria</taxon>
        <taxon>Bacillati</taxon>
        <taxon>Bacillota</taxon>
        <taxon>Bacilli</taxon>
        <taxon>Bacillales</taxon>
        <taxon>Paenibacillaceae</taxon>
        <taxon>Paenibacillus</taxon>
    </lineage>
</organism>
<evidence type="ECO:0000313" key="5">
    <source>
        <dbReference type="EMBL" id="MBW7462483.1"/>
    </source>
</evidence>
<evidence type="ECO:0000256" key="1">
    <source>
        <dbReference type="ARBA" id="ARBA00023015"/>
    </source>
</evidence>
<accession>A0ABS7CNJ3</accession>
<keyword evidence="1" id="KW-0805">Transcription regulation</keyword>
<evidence type="ECO:0000256" key="3">
    <source>
        <dbReference type="ARBA" id="ARBA00023163"/>
    </source>
</evidence>
<keyword evidence="6" id="KW-1185">Reference proteome</keyword>
<dbReference type="InterPro" id="IPR001034">
    <property type="entry name" value="DeoR_HTH"/>
</dbReference>
<dbReference type="PROSITE" id="PS00894">
    <property type="entry name" value="HTH_DEOR_1"/>
    <property type="match status" value="1"/>
</dbReference>
<evidence type="ECO:0000256" key="2">
    <source>
        <dbReference type="ARBA" id="ARBA00023125"/>
    </source>
</evidence>
<comment type="caution">
    <text evidence="5">The sequence shown here is derived from an EMBL/GenBank/DDBJ whole genome shotgun (WGS) entry which is preliminary data.</text>
</comment>
<protein>
    <submittedName>
        <fullName evidence="5">DeoR family transcriptional regulator</fullName>
    </submittedName>
</protein>
<dbReference type="PROSITE" id="PS51000">
    <property type="entry name" value="HTH_DEOR_2"/>
    <property type="match status" value="1"/>
</dbReference>
<feature type="domain" description="HTH deoR-type" evidence="4">
    <location>
        <begin position="5"/>
        <end position="51"/>
    </location>
</feature>
<dbReference type="EMBL" id="JAHZIK010003987">
    <property type="protein sequence ID" value="MBW7462483.1"/>
    <property type="molecule type" value="Genomic_DNA"/>
</dbReference>
<feature type="non-terminal residue" evidence="5">
    <location>
        <position position="51"/>
    </location>
</feature>
<reference evidence="5 6" key="1">
    <citation type="submission" date="2021-07" db="EMBL/GenBank/DDBJ databases">
        <title>Paenibacillus radiodurans sp. nov., isolated from the southeastern edge of Tengger Desert.</title>
        <authorList>
            <person name="Zhang G."/>
        </authorList>
    </citation>
    <scope>NUCLEOTIDE SEQUENCE [LARGE SCALE GENOMIC DNA]</scope>
    <source>
        <strain evidence="5 6">CCM 7311</strain>
    </source>
</reference>
<dbReference type="PANTHER" id="PTHR30363:SF44">
    <property type="entry name" value="AGA OPERON TRANSCRIPTIONAL REPRESSOR-RELATED"/>
    <property type="match status" value="1"/>
</dbReference>
<dbReference type="SUPFAM" id="SSF46785">
    <property type="entry name" value="Winged helix' DNA-binding domain"/>
    <property type="match status" value="1"/>
</dbReference>
<dbReference type="SMART" id="SM00420">
    <property type="entry name" value="HTH_DEOR"/>
    <property type="match status" value="1"/>
</dbReference>
<dbReference type="InterPro" id="IPR018356">
    <property type="entry name" value="Tscrpt_reg_HTH_DeoR_CS"/>
</dbReference>
<evidence type="ECO:0000313" key="6">
    <source>
        <dbReference type="Proteomes" id="UP001519887"/>
    </source>
</evidence>
<gene>
    <name evidence="5" type="ORF">K0U00_51375</name>
</gene>
<dbReference type="Pfam" id="PF08220">
    <property type="entry name" value="HTH_DeoR"/>
    <property type="match status" value="1"/>
</dbReference>
<keyword evidence="2" id="KW-0238">DNA-binding</keyword>
<dbReference type="InterPro" id="IPR050313">
    <property type="entry name" value="Carb_Metab_HTH_regulators"/>
</dbReference>
<keyword evidence="3" id="KW-0804">Transcription</keyword>
<proteinExistence type="predicted"/>
<dbReference type="PANTHER" id="PTHR30363">
    <property type="entry name" value="HTH-TYPE TRANSCRIPTIONAL REGULATOR SRLR-RELATED"/>
    <property type="match status" value="1"/>
</dbReference>
<sequence length="51" mass="5810">MSITLNDRQQQILERLNAEGEVKIAELREAFAVTEMTIRRDLEKLEAAGHA</sequence>
<dbReference type="InterPro" id="IPR036388">
    <property type="entry name" value="WH-like_DNA-bd_sf"/>
</dbReference>
<evidence type="ECO:0000259" key="4">
    <source>
        <dbReference type="PROSITE" id="PS51000"/>
    </source>
</evidence>
<dbReference type="Gene3D" id="1.10.10.10">
    <property type="entry name" value="Winged helix-like DNA-binding domain superfamily/Winged helix DNA-binding domain"/>
    <property type="match status" value="1"/>
</dbReference>
<name>A0ABS7CNJ3_9BACL</name>
<dbReference type="Proteomes" id="UP001519887">
    <property type="component" value="Unassembled WGS sequence"/>
</dbReference>